<name>A6IPB5_RAT</name>
<dbReference type="EMBL" id="CH473965">
    <property type="protein sequence ID" value="EDL98945.1"/>
    <property type="molecule type" value="Genomic_DNA"/>
</dbReference>
<evidence type="ECO:0000313" key="1">
    <source>
        <dbReference type="EMBL" id="EDL98945.1"/>
    </source>
</evidence>
<gene>
    <name evidence="1" type="ORF">rCG_22492</name>
</gene>
<proteinExistence type="predicted"/>
<protein>
    <submittedName>
        <fullName evidence="1">RCG22492</fullName>
    </submittedName>
</protein>
<dbReference type="AlphaFoldDB" id="A6IPB5"/>
<evidence type="ECO:0000313" key="2">
    <source>
        <dbReference type="Proteomes" id="UP000234681"/>
    </source>
</evidence>
<organism evidence="1 2">
    <name type="scientific">Rattus norvegicus</name>
    <name type="common">Rat</name>
    <dbReference type="NCBI Taxonomy" id="10116"/>
    <lineage>
        <taxon>Eukaryota</taxon>
        <taxon>Metazoa</taxon>
        <taxon>Chordata</taxon>
        <taxon>Craniata</taxon>
        <taxon>Vertebrata</taxon>
        <taxon>Euteleostomi</taxon>
        <taxon>Mammalia</taxon>
        <taxon>Eutheria</taxon>
        <taxon>Euarchontoglires</taxon>
        <taxon>Glires</taxon>
        <taxon>Rodentia</taxon>
        <taxon>Myomorpha</taxon>
        <taxon>Muroidea</taxon>
        <taxon>Muridae</taxon>
        <taxon>Murinae</taxon>
        <taxon>Rattus</taxon>
    </lineage>
</organism>
<accession>A6IPB5</accession>
<sequence>MDIKDSENLKTMRTVSTN</sequence>
<dbReference type="Proteomes" id="UP000234681">
    <property type="component" value="Chromosome 9"/>
</dbReference>
<reference evidence="1 2" key="1">
    <citation type="submission" date="2005-09" db="EMBL/GenBank/DDBJ databases">
        <authorList>
            <person name="Mural R.J."/>
            <person name="Li P.W."/>
            <person name="Adams M.D."/>
            <person name="Amanatides P.G."/>
            <person name="Baden-Tillson H."/>
            <person name="Barnstead M."/>
            <person name="Chin S.H."/>
            <person name="Dew I."/>
            <person name="Evans C.A."/>
            <person name="Ferriera S."/>
            <person name="Flanigan M."/>
            <person name="Fosler C."/>
            <person name="Glodek A."/>
            <person name="Gu Z."/>
            <person name="Holt R.A."/>
            <person name="Jennings D."/>
            <person name="Kraft C.L."/>
            <person name="Lu F."/>
            <person name="Nguyen T."/>
            <person name="Nusskern D.R."/>
            <person name="Pfannkoch C.M."/>
            <person name="Sitter C."/>
            <person name="Sutton G.G."/>
            <person name="Venter J.C."/>
            <person name="Wang Z."/>
            <person name="Woodage T."/>
            <person name="Zheng X.H."/>
            <person name="Zhong F."/>
        </authorList>
    </citation>
    <scope>NUCLEOTIDE SEQUENCE [LARGE SCALE GENOMIC DNA]</scope>
    <source>
        <strain>BN</strain>
        <strain evidence="2">Sprague-Dawley</strain>
    </source>
</reference>